<keyword evidence="1" id="KW-1015">Disulfide bond</keyword>
<protein>
    <submittedName>
        <fullName evidence="5">Mucin-5AC-like</fullName>
    </submittedName>
</protein>
<dbReference type="PANTHER" id="PTHR11339">
    <property type="entry name" value="EXTRACELLULAR MATRIX GLYCOPROTEIN RELATED"/>
    <property type="match status" value="1"/>
</dbReference>
<evidence type="ECO:0000313" key="5">
    <source>
        <dbReference type="RefSeq" id="XP_031425548.1"/>
    </source>
</evidence>
<organism evidence="4 5">
    <name type="scientific">Clupea harengus</name>
    <name type="common">Atlantic herring</name>
    <dbReference type="NCBI Taxonomy" id="7950"/>
    <lineage>
        <taxon>Eukaryota</taxon>
        <taxon>Metazoa</taxon>
        <taxon>Chordata</taxon>
        <taxon>Craniata</taxon>
        <taxon>Vertebrata</taxon>
        <taxon>Euteleostomi</taxon>
        <taxon>Actinopterygii</taxon>
        <taxon>Neopterygii</taxon>
        <taxon>Teleostei</taxon>
        <taxon>Clupei</taxon>
        <taxon>Clupeiformes</taxon>
        <taxon>Clupeoidei</taxon>
        <taxon>Clupeidae</taxon>
        <taxon>Clupea</taxon>
    </lineage>
</organism>
<dbReference type="InterPro" id="IPR001846">
    <property type="entry name" value="VWF_type-D"/>
</dbReference>
<feature type="domain" description="VWFD" evidence="3">
    <location>
        <begin position="1"/>
        <end position="132"/>
    </location>
</feature>
<sequence>MKCGLTDSETCLKAVTLALSGESTVVKVDQSGNVDVNRIYSQLPLYTGDLSIFKPSSFYIVIQTNIGLRLEIQLVPIMQVYITAKSTFQGQTCGLCGNFNNIQADDFTTIGGLREATAVGFANTWKTRAGCPDIKKRFENPCSLSVENERYAKYWCSMLTDPAGVFSPCHSEISPDIYKSNCMYDSCNCEKSEDCMCAALSSYVHACAAKGIQLNGWRNTACSEY</sequence>
<keyword evidence="4" id="KW-1185">Reference proteome</keyword>
<proteinExistence type="predicted"/>
<dbReference type="Proteomes" id="UP000515152">
    <property type="component" value="Chromosome 6"/>
</dbReference>
<evidence type="ECO:0000256" key="1">
    <source>
        <dbReference type="ARBA" id="ARBA00023157"/>
    </source>
</evidence>
<dbReference type="AlphaFoldDB" id="A0A6P8FAJ0"/>
<accession>A0A6P8FAJ0</accession>
<dbReference type="OrthoDB" id="8863461at2759"/>
<dbReference type="GO" id="GO:0005615">
    <property type="term" value="C:extracellular space"/>
    <property type="evidence" value="ECO:0007669"/>
    <property type="project" value="TreeGrafter"/>
</dbReference>
<dbReference type="GO" id="GO:0031012">
    <property type="term" value="C:extracellular matrix"/>
    <property type="evidence" value="ECO:0007669"/>
    <property type="project" value="TreeGrafter"/>
</dbReference>
<reference evidence="5" key="1">
    <citation type="submission" date="2025-08" db="UniProtKB">
        <authorList>
            <consortium name="RefSeq"/>
        </authorList>
    </citation>
    <scope>IDENTIFICATION</scope>
</reference>
<evidence type="ECO:0000256" key="2">
    <source>
        <dbReference type="ARBA" id="ARBA00023180"/>
    </source>
</evidence>
<dbReference type="PROSITE" id="PS51233">
    <property type="entry name" value="VWFD"/>
    <property type="match status" value="1"/>
</dbReference>
<dbReference type="GeneID" id="105889027"/>
<dbReference type="KEGG" id="char:105889027"/>
<dbReference type="InterPro" id="IPR050780">
    <property type="entry name" value="Mucin_vWF_Thrombospondin_sf"/>
</dbReference>
<name>A0A6P8FAJ0_CLUHA</name>
<dbReference type="SMART" id="SM00832">
    <property type="entry name" value="C8"/>
    <property type="match status" value="1"/>
</dbReference>
<dbReference type="Pfam" id="PF00094">
    <property type="entry name" value="VWD"/>
    <property type="match status" value="1"/>
</dbReference>
<keyword evidence="2" id="KW-0325">Glycoprotein</keyword>
<dbReference type="PANTHER" id="PTHR11339:SF408">
    <property type="entry name" value="MUCIN-5B"/>
    <property type="match status" value="1"/>
</dbReference>
<dbReference type="InterPro" id="IPR014853">
    <property type="entry name" value="VWF/SSPO/ZAN-like_Cys-rich_dom"/>
</dbReference>
<gene>
    <name evidence="5" type="primary">LOC105889027</name>
</gene>
<evidence type="ECO:0000313" key="4">
    <source>
        <dbReference type="Proteomes" id="UP000515152"/>
    </source>
</evidence>
<dbReference type="RefSeq" id="XP_031425548.1">
    <property type="nucleotide sequence ID" value="XM_031569688.1"/>
</dbReference>
<evidence type="ECO:0000259" key="3">
    <source>
        <dbReference type="PROSITE" id="PS51233"/>
    </source>
</evidence>
<dbReference type="Pfam" id="PF08742">
    <property type="entry name" value="C8"/>
    <property type="match status" value="1"/>
</dbReference>